<keyword evidence="4" id="KW-0808">Transferase</keyword>
<evidence type="ECO:0000256" key="3">
    <source>
        <dbReference type="RuleBase" id="RU004508"/>
    </source>
</evidence>
<dbReference type="Proteomes" id="UP001047646">
    <property type="component" value="Chromosome"/>
</dbReference>
<evidence type="ECO:0000313" key="4">
    <source>
        <dbReference type="EMBL" id="QXH37104.1"/>
    </source>
</evidence>
<dbReference type="EC" id="2.6.1.59" evidence="4"/>
<keyword evidence="5" id="KW-1185">Reference proteome</keyword>
<dbReference type="NCBIfam" id="TIGR02379">
    <property type="entry name" value="ECA_wecE"/>
    <property type="match status" value="1"/>
</dbReference>
<dbReference type="PIRSF" id="PIRSF000390">
    <property type="entry name" value="PLP_StrS"/>
    <property type="match status" value="1"/>
</dbReference>
<name>A0ABX8MFJ9_9PSED</name>
<dbReference type="InterPro" id="IPR012749">
    <property type="entry name" value="WecE-like"/>
</dbReference>
<gene>
    <name evidence="4" type="primary">rffA</name>
    <name evidence="4" type="synonym">fcnA</name>
    <name evidence="4" type="synonym">wecE</name>
    <name evidence="4" type="ORF">KSS95_09835</name>
</gene>
<reference evidence="4" key="1">
    <citation type="journal article" date="2021" name="Microorganisms">
        <title>The Ever-Expanding Pseudomonas Genus: Description of 43 New Species and Partition of the Pseudomonas putida Group.</title>
        <authorList>
            <person name="Girard L."/>
            <person name="Lood C."/>
            <person name="Hofte M."/>
            <person name="Vandamme P."/>
            <person name="Rokni-Zadeh H."/>
            <person name="van Noort V."/>
            <person name="Lavigne R."/>
            <person name="De Mot R."/>
        </authorList>
    </citation>
    <scope>NUCLEOTIDE SEQUENCE</scope>
    <source>
        <strain evidence="4">COW39</strain>
    </source>
</reference>
<dbReference type="Pfam" id="PF01041">
    <property type="entry name" value="DegT_DnrJ_EryC1"/>
    <property type="match status" value="1"/>
</dbReference>
<protein>
    <submittedName>
        <fullName evidence="4">dTDP-4-amino-4,6-dideoxygalactose transaminase</fullName>
        <ecNumber evidence="4">2.6.1.59</ecNumber>
    </submittedName>
</protein>
<evidence type="ECO:0000256" key="1">
    <source>
        <dbReference type="ARBA" id="ARBA00022898"/>
    </source>
</evidence>
<evidence type="ECO:0000256" key="2">
    <source>
        <dbReference type="ARBA" id="ARBA00037999"/>
    </source>
</evidence>
<dbReference type="NCBIfam" id="NF008687">
    <property type="entry name" value="PRK11706.1"/>
    <property type="match status" value="1"/>
</dbReference>
<dbReference type="InterPro" id="IPR000653">
    <property type="entry name" value="DegT/StrS_aminotransferase"/>
</dbReference>
<dbReference type="CDD" id="cd00616">
    <property type="entry name" value="AHBA_syn"/>
    <property type="match status" value="1"/>
</dbReference>
<evidence type="ECO:0000313" key="5">
    <source>
        <dbReference type="Proteomes" id="UP001047646"/>
    </source>
</evidence>
<keyword evidence="4" id="KW-0032">Aminotransferase</keyword>
<proteinExistence type="inferred from homology"/>
<accession>A0ABX8MFJ9</accession>
<sequence length="379" mass="42656">MIPFNKPPYTGAEDQYVIEAMRSDKMSGDGPYSRKCQAWFESMAGCHRALLTPSCTQALEMAALLIDIVPGDDVIMPSYTFVSTANAFVLRGAKIVFVDIRPDTMNIDERLIERAITPRTKAIVPVHYAGVACEMDTIMAIADKHGLYVIEDAAQGMMATYKGRQLGTIGHLAAYSFHETKNYTSGGEGGLLLINDERFVDRAEVIREKGTNRSQFFRGQTDKYTWRDIGSSFLPGELQAAYLFAQLECADKINERRLNIWHKYHDAFAKLEGLGVIQRPQVPADCQHNGHMYYLKLRSLAARGAFIDWMRKHEVLTPFHYIPLHSSPAGQSFGRFEGEDVVTTNHSERLVRLPLWFNMTDEALDQVIAHAIEALSLDQ</sequence>
<organism evidence="4 5">
    <name type="scientific">Pseudomonas muyukensis</name>
    <dbReference type="NCBI Taxonomy" id="2842357"/>
    <lineage>
        <taxon>Bacteria</taxon>
        <taxon>Pseudomonadati</taxon>
        <taxon>Pseudomonadota</taxon>
        <taxon>Gammaproteobacteria</taxon>
        <taxon>Pseudomonadales</taxon>
        <taxon>Pseudomonadaceae</taxon>
        <taxon>Pseudomonas</taxon>
    </lineage>
</organism>
<comment type="similarity">
    <text evidence="2 3">Belongs to the DegT/DnrJ/EryC1 family.</text>
</comment>
<dbReference type="PANTHER" id="PTHR30244:SF34">
    <property type="entry name" value="DTDP-4-AMINO-4,6-DIDEOXYGALACTOSE TRANSAMINASE"/>
    <property type="match status" value="1"/>
</dbReference>
<keyword evidence="1 3" id="KW-0663">Pyridoxal phosphate</keyword>
<dbReference type="GO" id="GO:0019180">
    <property type="term" value="F:dTDP-4-amino-4,6-dideoxygalactose transaminase activity"/>
    <property type="evidence" value="ECO:0007669"/>
    <property type="project" value="UniProtKB-EC"/>
</dbReference>
<dbReference type="RefSeq" id="WP_217853490.1">
    <property type="nucleotide sequence ID" value="NZ_CP077073.1"/>
</dbReference>
<dbReference type="EMBL" id="CP077073">
    <property type="protein sequence ID" value="QXH37104.1"/>
    <property type="molecule type" value="Genomic_DNA"/>
</dbReference>
<dbReference type="PANTHER" id="PTHR30244">
    <property type="entry name" value="TRANSAMINASE"/>
    <property type="match status" value="1"/>
</dbReference>